<dbReference type="InParanoid" id="A0A067PDA0"/>
<name>A0A067PDA0_9AGAM</name>
<evidence type="ECO:0000313" key="2">
    <source>
        <dbReference type="Proteomes" id="UP000027265"/>
    </source>
</evidence>
<organism evidence="1 2">
    <name type="scientific">Jaapia argillacea MUCL 33604</name>
    <dbReference type="NCBI Taxonomy" id="933084"/>
    <lineage>
        <taxon>Eukaryota</taxon>
        <taxon>Fungi</taxon>
        <taxon>Dikarya</taxon>
        <taxon>Basidiomycota</taxon>
        <taxon>Agaricomycotina</taxon>
        <taxon>Agaricomycetes</taxon>
        <taxon>Agaricomycetidae</taxon>
        <taxon>Jaapiales</taxon>
        <taxon>Jaapiaceae</taxon>
        <taxon>Jaapia</taxon>
    </lineage>
</organism>
<dbReference type="AlphaFoldDB" id="A0A067PDA0"/>
<dbReference type="HOGENOM" id="CLU_1938479_0_0_1"/>
<dbReference type="Proteomes" id="UP000027265">
    <property type="component" value="Unassembled WGS sequence"/>
</dbReference>
<protein>
    <submittedName>
        <fullName evidence="1">Uncharacterized protein</fullName>
    </submittedName>
</protein>
<dbReference type="OrthoDB" id="3244185at2759"/>
<proteinExistence type="predicted"/>
<evidence type="ECO:0000313" key="1">
    <source>
        <dbReference type="EMBL" id="KDQ51825.1"/>
    </source>
</evidence>
<accession>A0A067PDA0</accession>
<dbReference type="EMBL" id="KL197745">
    <property type="protein sequence ID" value="KDQ51825.1"/>
    <property type="molecule type" value="Genomic_DNA"/>
</dbReference>
<sequence length="130" mass="14636">MTPTHYDLPFDHLDVFHNIKFSPPSLDDQKEEKDTIKAFPALKGKPSRFDTAIVVVSHEALSTGLAGTRVGCICCIFKLPTKIWDSEFHDHISAPCQWPKEPLAHIEWYSPLAGAADPNHMMYEVSKPHP</sequence>
<gene>
    <name evidence="1" type="ORF">JAAARDRAFT_198886</name>
</gene>
<keyword evidence="2" id="KW-1185">Reference proteome</keyword>
<reference evidence="2" key="1">
    <citation type="journal article" date="2014" name="Proc. Natl. Acad. Sci. U.S.A.">
        <title>Extensive sampling of basidiomycete genomes demonstrates inadequacy of the white-rot/brown-rot paradigm for wood decay fungi.</title>
        <authorList>
            <person name="Riley R."/>
            <person name="Salamov A.A."/>
            <person name="Brown D.W."/>
            <person name="Nagy L.G."/>
            <person name="Floudas D."/>
            <person name="Held B.W."/>
            <person name="Levasseur A."/>
            <person name="Lombard V."/>
            <person name="Morin E."/>
            <person name="Otillar R."/>
            <person name="Lindquist E.A."/>
            <person name="Sun H."/>
            <person name="LaButti K.M."/>
            <person name="Schmutz J."/>
            <person name="Jabbour D."/>
            <person name="Luo H."/>
            <person name="Baker S.E."/>
            <person name="Pisabarro A.G."/>
            <person name="Walton J.D."/>
            <person name="Blanchette R.A."/>
            <person name="Henrissat B."/>
            <person name="Martin F."/>
            <person name="Cullen D."/>
            <person name="Hibbett D.S."/>
            <person name="Grigoriev I.V."/>
        </authorList>
    </citation>
    <scope>NUCLEOTIDE SEQUENCE [LARGE SCALE GENOMIC DNA]</scope>
    <source>
        <strain evidence="2">MUCL 33604</strain>
    </source>
</reference>